<proteinExistence type="predicted"/>
<evidence type="ECO:0000313" key="1">
    <source>
        <dbReference type="EMBL" id="KAJ9112438.1"/>
    </source>
</evidence>
<name>A0ACC2WLV7_9TREE</name>
<dbReference type="Proteomes" id="UP001230649">
    <property type="component" value="Unassembled WGS sequence"/>
</dbReference>
<dbReference type="EMBL" id="JASBWS010000015">
    <property type="protein sequence ID" value="KAJ9112438.1"/>
    <property type="molecule type" value="Genomic_DNA"/>
</dbReference>
<organism evidence="1 2">
    <name type="scientific">Naganishia adeliensis</name>
    <dbReference type="NCBI Taxonomy" id="92952"/>
    <lineage>
        <taxon>Eukaryota</taxon>
        <taxon>Fungi</taxon>
        <taxon>Dikarya</taxon>
        <taxon>Basidiomycota</taxon>
        <taxon>Agaricomycotina</taxon>
        <taxon>Tremellomycetes</taxon>
        <taxon>Filobasidiales</taxon>
        <taxon>Filobasidiaceae</taxon>
        <taxon>Naganishia</taxon>
    </lineage>
</organism>
<sequence>MAILTEKEKLQREIAKLSASTSTTPINTPVLTSAQPTPAPTADALPKSTYVHHTTKKGNMSLVKPEIYGKFEKARLTRPVRTSSSKSAKLANAGYPGKRSYSSQSINASGGTNLVLGGKRGHPGKKTYSSQLSSANGGTSVAKRVVIDGVTYEFAEDGNLKRVEDAPFARQKKRKLDNREGSQTKKKGKRSIETHCRFFTKTAETCPVSHKPSPHNTPSCAHFQKNGFCRDDDACLYPHVKVADNAPVCVAFSTEGWCDKGAECQERHAWECREYSEKGTCSRGAKCGLAHILKAKTVQPTADTLSLTDSDILNSQHSLNMQQPDDVEPPISGIPPMPEKTIETEQQVAQNQVLHAGEQGIPSGNDFERQEDFIQFADLEDVDQDEDDEDEENASSEGDEEETGRSDEGDVSDDKIKYSFGDGSDEASGDDDDAAEELMVVD</sequence>
<protein>
    <submittedName>
        <fullName evidence="1">Uncharacterized protein</fullName>
    </submittedName>
</protein>
<comment type="caution">
    <text evidence="1">The sequence shown here is derived from an EMBL/GenBank/DDBJ whole genome shotgun (WGS) entry which is preliminary data.</text>
</comment>
<evidence type="ECO:0000313" key="2">
    <source>
        <dbReference type="Proteomes" id="UP001230649"/>
    </source>
</evidence>
<keyword evidence="2" id="KW-1185">Reference proteome</keyword>
<accession>A0ACC2WLV7</accession>
<gene>
    <name evidence="1" type="ORF">QFC20_002226</name>
</gene>
<reference evidence="1" key="1">
    <citation type="submission" date="2023-04" db="EMBL/GenBank/DDBJ databases">
        <title>Draft Genome sequencing of Naganishia species isolated from polar environments using Oxford Nanopore Technology.</title>
        <authorList>
            <person name="Leo P."/>
            <person name="Venkateswaran K."/>
        </authorList>
    </citation>
    <scope>NUCLEOTIDE SEQUENCE</scope>
    <source>
        <strain evidence="1">MNA-CCFEE 5262</strain>
    </source>
</reference>